<sequence>MTLNRAFLSALVASALFSTNALASDNTITFMGEVSDETCSISVNGSDASPVVLLPTVTATELNANQVAGATTFDVGVSNCTGSPSGVEISTVFVGNNISSVTGNLGSTGSAVDVEIQILDTSGDEIDFRNAFTGTGDLSLAANMDSASATYKAQYFTSGTASTGTVQASLQYAVSYQ</sequence>
<feature type="chain" id="PRO_5002509323" evidence="1">
    <location>
        <begin position="24"/>
        <end position="177"/>
    </location>
</feature>
<dbReference type="PANTHER" id="PTHR33420">
    <property type="entry name" value="FIMBRIAL SUBUNIT ELFA-RELATED"/>
    <property type="match status" value="1"/>
</dbReference>
<evidence type="ECO:0000313" key="3">
    <source>
        <dbReference type="EMBL" id="AKE59858.1"/>
    </source>
</evidence>
<dbReference type="SUPFAM" id="SSF49401">
    <property type="entry name" value="Bacterial adhesins"/>
    <property type="match status" value="1"/>
</dbReference>
<gene>
    <name evidence="3" type="ORF">F384_15465</name>
</gene>
<name>A0A0F6RGA9_CITAM</name>
<dbReference type="GO" id="GO:0043709">
    <property type="term" value="P:cell adhesion involved in single-species biofilm formation"/>
    <property type="evidence" value="ECO:0007669"/>
    <property type="project" value="TreeGrafter"/>
</dbReference>
<evidence type="ECO:0000259" key="2">
    <source>
        <dbReference type="Pfam" id="PF00419"/>
    </source>
</evidence>
<evidence type="ECO:0000256" key="1">
    <source>
        <dbReference type="SAM" id="SignalP"/>
    </source>
</evidence>
<evidence type="ECO:0000313" key="4">
    <source>
        <dbReference type="Proteomes" id="UP000034085"/>
    </source>
</evidence>
<dbReference type="OrthoDB" id="5906753at2"/>
<dbReference type="RefSeq" id="WP_046486680.1">
    <property type="nucleotide sequence ID" value="NZ_CP011132.1"/>
</dbReference>
<dbReference type="InterPro" id="IPR050263">
    <property type="entry name" value="Bact_Fimbrial_Adh_Pro"/>
</dbReference>
<reference evidence="3 4" key="1">
    <citation type="journal article" date="2013" name="Appl. Microbiol. Biotechnol.">
        <title>Glycerol assimilation and production of 1,3-propanediol by Citrobacter amalonaticus Y19.</title>
        <authorList>
            <person name="Ainala S.K."/>
            <person name="Ashok S."/>
            <person name="Ko Y."/>
            <person name="Park S."/>
        </authorList>
    </citation>
    <scope>NUCLEOTIDE SEQUENCE [LARGE SCALE GENOMIC DNA]</scope>
    <source>
        <strain evidence="3 4">Y19</strain>
    </source>
</reference>
<dbReference type="Proteomes" id="UP000034085">
    <property type="component" value="Chromosome"/>
</dbReference>
<keyword evidence="1" id="KW-0732">Signal</keyword>
<dbReference type="KEGG" id="cama:F384_15465"/>
<dbReference type="PANTHER" id="PTHR33420:SF10">
    <property type="entry name" value="FIMBRIAE MAJOR SUBUNIT"/>
    <property type="match status" value="1"/>
</dbReference>
<dbReference type="GO" id="GO:0009289">
    <property type="term" value="C:pilus"/>
    <property type="evidence" value="ECO:0007669"/>
    <property type="project" value="InterPro"/>
</dbReference>
<dbReference type="HOGENOM" id="CLU_088965_2_2_6"/>
<feature type="signal peptide" evidence="1">
    <location>
        <begin position="1"/>
        <end position="23"/>
    </location>
</feature>
<dbReference type="EMBL" id="CP011132">
    <property type="protein sequence ID" value="AKE59858.1"/>
    <property type="molecule type" value="Genomic_DNA"/>
</dbReference>
<accession>A0A0F6RGA9</accession>
<dbReference type="AlphaFoldDB" id="A0A0F6RGA9"/>
<dbReference type="Gene3D" id="2.60.40.1090">
    <property type="entry name" value="Fimbrial-type adhesion domain"/>
    <property type="match status" value="1"/>
</dbReference>
<protein>
    <submittedName>
        <fullName evidence="3">Fimbrial protein</fullName>
    </submittedName>
</protein>
<feature type="domain" description="Fimbrial-type adhesion" evidence="2">
    <location>
        <begin position="28"/>
        <end position="177"/>
    </location>
</feature>
<dbReference type="Pfam" id="PF00419">
    <property type="entry name" value="Fimbrial"/>
    <property type="match status" value="1"/>
</dbReference>
<dbReference type="InterPro" id="IPR008966">
    <property type="entry name" value="Adhesion_dom_sf"/>
</dbReference>
<dbReference type="PATRIC" id="fig|1261127.3.peg.3234"/>
<dbReference type="InterPro" id="IPR000259">
    <property type="entry name" value="Adhesion_dom_fimbrial"/>
</dbReference>
<proteinExistence type="predicted"/>
<dbReference type="InterPro" id="IPR036937">
    <property type="entry name" value="Adhesion_dom_fimbrial_sf"/>
</dbReference>
<organism evidence="3 4">
    <name type="scientific">Citrobacter amalonaticus Y19</name>
    <dbReference type="NCBI Taxonomy" id="1261127"/>
    <lineage>
        <taxon>Bacteria</taxon>
        <taxon>Pseudomonadati</taxon>
        <taxon>Pseudomonadota</taxon>
        <taxon>Gammaproteobacteria</taxon>
        <taxon>Enterobacterales</taxon>
        <taxon>Enterobacteriaceae</taxon>
        <taxon>Citrobacter</taxon>
    </lineage>
</organism>